<dbReference type="GO" id="GO:0050664">
    <property type="term" value="F:oxidoreductase activity, acting on NAD(P)H, oxygen as acceptor"/>
    <property type="evidence" value="ECO:0007669"/>
    <property type="project" value="TreeGrafter"/>
</dbReference>
<name>A0A5C3MA05_9AGAR</name>
<dbReference type="AlphaFoldDB" id="A0A5C3MA05"/>
<dbReference type="EMBL" id="ML213605">
    <property type="protein sequence ID" value="TFK37961.1"/>
    <property type="molecule type" value="Genomic_DNA"/>
</dbReference>
<proteinExistence type="inferred from homology"/>
<dbReference type="SUPFAM" id="SSF51735">
    <property type="entry name" value="NAD(P)-binding Rossmann-fold domains"/>
    <property type="match status" value="1"/>
</dbReference>
<dbReference type="Gene3D" id="3.40.50.720">
    <property type="entry name" value="NAD(P)-binding Rossmann-like Domain"/>
    <property type="match status" value="1"/>
</dbReference>
<keyword evidence="2" id="KW-0560">Oxidoreductase</keyword>
<evidence type="ECO:0008006" key="5">
    <source>
        <dbReference type="Google" id="ProtNLM"/>
    </source>
</evidence>
<dbReference type="PRINTS" id="PR00080">
    <property type="entry name" value="SDRFAMILY"/>
</dbReference>
<evidence type="ECO:0000313" key="4">
    <source>
        <dbReference type="Proteomes" id="UP000308652"/>
    </source>
</evidence>
<dbReference type="Proteomes" id="UP000308652">
    <property type="component" value="Unassembled WGS sequence"/>
</dbReference>
<dbReference type="PANTHER" id="PTHR43008:SF4">
    <property type="entry name" value="CHAIN DEHYDROGENASE, PUTATIVE (AFU_ORTHOLOGUE AFUA_4G08710)-RELATED"/>
    <property type="match status" value="1"/>
</dbReference>
<dbReference type="InterPro" id="IPR036291">
    <property type="entry name" value="NAD(P)-bd_dom_sf"/>
</dbReference>
<sequence>MTDTTPVGVAAALAGLPPARTAFAQFSLQGRVALVTGAHRGIGLELSLALAEAGAIVYCIDLPVTPDADWVKVQEYCAALSEHPNVNTKGRLEYMRGDVTNQKEMWALAEEIVKKEGRLDVAIAGAGIGHVAPCLEYEADDFQKVLNVNLNGVLYTAQAAGRQMDKLGIKGSIILIASIMGSVANPGVQSTAYNTSKSAVLQMARSLACELGEKGIRVNTISPGFIHTSMISFAPPAMTASWVSQIPLGRIGRTDELRGAAMWLASDASTFCTGSDIIVDGGHRAW</sequence>
<gene>
    <name evidence="3" type="ORF">BDQ12DRAFT_132149</name>
</gene>
<dbReference type="OrthoDB" id="1669814at2759"/>
<comment type="similarity">
    <text evidence="1">Belongs to the short-chain dehydrogenases/reductases (SDR) family.</text>
</comment>
<keyword evidence="4" id="KW-1185">Reference proteome</keyword>
<dbReference type="STRING" id="68775.A0A5C3MA05"/>
<evidence type="ECO:0000313" key="3">
    <source>
        <dbReference type="EMBL" id="TFK37961.1"/>
    </source>
</evidence>
<protein>
    <recommendedName>
        <fullName evidence="5">Sorbose reductase sou1</fullName>
    </recommendedName>
</protein>
<dbReference type="Pfam" id="PF13561">
    <property type="entry name" value="adh_short_C2"/>
    <property type="match status" value="1"/>
</dbReference>
<dbReference type="PANTHER" id="PTHR43008">
    <property type="entry name" value="BENZIL REDUCTASE"/>
    <property type="match status" value="1"/>
</dbReference>
<evidence type="ECO:0000256" key="1">
    <source>
        <dbReference type="ARBA" id="ARBA00006484"/>
    </source>
</evidence>
<dbReference type="PRINTS" id="PR00081">
    <property type="entry name" value="GDHRDH"/>
</dbReference>
<organism evidence="3 4">
    <name type="scientific">Crucibulum laeve</name>
    <dbReference type="NCBI Taxonomy" id="68775"/>
    <lineage>
        <taxon>Eukaryota</taxon>
        <taxon>Fungi</taxon>
        <taxon>Dikarya</taxon>
        <taxon>Basidiomycota</taxon>
        <taxon>Agaricomycotina</taxon>
        <taxon>Agaricomycetes</taxon>
        <taxon>Agaricomycetidae</taxon>
        <taxon>Agaricales</taxon>
        <taxon>Agaricineae</taxon>
        <taxon>Nidulariaceae</taxon>
        <taxon>Crucibulum</taxon>
    </lineage>
</organism>
<reference evidence="3 4" key="1">
    <citation type="journal article" date="2019" name="Nat. Ecol. Evol.">
        <title>Megaphylogeny resolves global patterns of mushroom evolution.</title>
        <authorList>
            <person name="Varga T."/>
            <person name="Krizsan K."/>
            <person name="Foldi C."/>
            <person name="Dima B."/>
            <person name="Sanchez-Garcia M."/>
            <person name="Sanchez-Ramirez S."/>
            <person name="Szollosi G.J."/>
            <person name="Szarkandi J.G."/>
            <person name="Papp V."/>
            <person name="Albert L."/>
            <person name="Andreopoulos W."/>
            <person name="Angelini C."/>
            <person name="Antonin V."/>
            <person name="Barry K.W."/>
            <person name="Bougher N.L."/>
            <person name="Buchanan P."/>
            <person name="Buyck B."/>
            <person name="Bense V."/>
            <person name="Catcheside P."/>
            <person name="Chovatia M."/>
            <person name="Cooper J."/>
            <person name="Damon W."/>
            <person name="Desjardin D."/>
            <person name="Finy P."/>
            <person name="Geml J."/>
            <person name="Haridas S."/>
            <person name="Hughes K."/>
            <person name="Justo A."/>
            <person name="Karasinski D."/>
            <person name="Kautmanova I."/>
            <person name="Kiss B."/>
            <person name="Kocsube S."/>
            <person name="Kotiranta H."/>
            <person name="LaButti K.M."/>
            <person name="Lechner B.E."/>
            <person name="Liimatainen K."/>
            <person name="Lipzen A."/>
            <person name="Lukacs Z."/>
            <person name="Mihaltcheva S."/>
            <person name="Morgado L.N."/>
            <person name="Niskanen T."/>
            <person name="Noordeloos M.E."/>
            <person name="Ohm R.A."/>
            <person name="Ortiz-Santana B."/>
            <person name="Ovrebo C."/>
            <person name="Racz N."/>
            <person name="Riley R."/>
            <person name="Savchenko A."/>
            <person name="Shiryaev A."/>
            <person name="Soop K."/>
            <person name="Spirin V."/>
            <person name="Szebenyi C."/>
            <person name="Tomsovsky M."/>
            <person name="Tulloss R.E."/>
            <person name="Uehling J."/>
            <person name="Grigoriev I.V."/>
            <person name="Vagvolgyi C."/>
            <person name="Papp T."/>
            <person name="Martin F.M."/>
            <person name="Miettinen O."/>
            <person name="Hibbett D.S."/>
            <person name="Nagy L.G."/>
        </authorList>
    </citation>
    <scope>NUCLEOTIDE SEQUENCE [LARGE SCALE GENOMIC DNA]</scope>
    <source>
        <strain evidence="3 4">CBS 166.37</strain>
    </source>
</reference>
<dbReference type="GO" id="GO:0016616">
    <property type="term" value="F:oxidoreductase activity, acting on the CH-OH group of donors, NAD or NADP as acceptor"/>
    <property type="evidence" value="ECO:0007669"/>
    <property type="project" value="UniProtKB-ARBA"/>
</dbReference>
<accession>A0A5C3MA05</accession>
<dbReference type="InterPro" id="IPR002347">
    <property type="entry name" value="SDR_fam"/>
</dbReference>
<evidence type="ECO:0000256" key="2">
    <source>
        <dbReference type="ARBA" id="ARBA00023002"/>
    </source>
</evidence>
<dbReference type="FunFam" id="3.40.50.720:FF:000084">
    <property type="entry name" value="Short-chain dehydrogenase reductase"/>
    <property type="match status" value="1"/>
</dbReference>